<feature type="domain" description="Capsule synthesis protein CapA" evidence="4">
    <location>
        <begin position="58"/>
        <end position="304"/>
    </location>
</feature>
<proteinExistence type="inferred from homology"/>
<keyword evidence="2" id="KW-0175">Coiled coil</keyword>
<gene>
    <name evidence="5" type="ORF">IC621_03810</name>
</gene>
<dbReference type="EMBL" id="JACXAI010000003">
    <property type="protein sequence ID" value="MBD1379350.1"/>
    <property type="molecule type" value="Genomic_DNA"/>
</dbReference>
<comment type="similarity">
    <text evidence="1">Belongs to the CapA family.</text>
</comment>
<dbReference type="PANTHER" id="PTHR33393">
    <property type="entry name" value="POLYGLUTAMINE SYNTHESIS ACCESSORY PROTEIN RV0574C-RELATED"/>
    <property type="match status" value="1"/>
</dbReference>
<organism evidence="5 6">
    <name type="scientific">Metabacillus arenae</name>
    <dbReference type="NCBI Taxonomy" id="2771434"/>
    <lineage>
        <taxon>Bacteria</taxon>
        <taxon>Bacillati</taxon>
        <taxon>Bacillota</taxon>
        <taxon>Bacilli</taxon>
        <taxon>Bacillales</taxon>
        <taxon>Bacillaceae</taxon>
        <taxon>Metabacillus</taxon>
    </lineage>
</organism>
<dbReference type="AlphaFoldDB" id="A0A926NEH0"/>
<dbReference type="InterPro" id="IPR019079">
    <property type="entry name" value="Capsule_synth_CapA"/>
</dbReference>
<dbReference type="Proteomes" id="UP000626844">
    <property type="component" value="Unassembled WGS sequence"/>
</dbReference>
<protein>
    <submittedName>
        <fullName evidence="5">CapA family protein</fullName>
    </submittedName>
</protein>
<feature type="compositionally biased region" description="Basic and acidic residues" evidence="3">
    <location>
        <begin position="36"/>
        <end position="49"/>
    </location>
</feature>
<dbReference type="SMART" id="SM00854">
    <property type="entry name" value="PGA_cap"/>
    <property type="match status" value="1"/>
</dbReference>
<dbReference type="RefSeq" id="WP_191155908.1">
    <property type="nucleotide sequence ID" value="NZ_JACXAI010000003.1"/>
</dbReference>
<dbReference type="PANTHER" id="PTHR33393:SF12">
    <property type="entry name" value="CAPSULE BIOSYNTHESIS PROTEIN CAPA"/>
    <property type="match status" value="1"/>
</dbReference>
<evidence type="ECO:0000256" key="3">
    <source>
        <dbReference type="SAM" id="MobiDB-lite"/>
    </source>
</evidence>
<evidence type="ECO:0000259" key="4">
    <source>
        <dbReference type="SMART" id="SM00854"/>
    </source>
</evidence>
<dbReference type="SUPFAM" id="SSF56300">
    <property type="entry name" value="Metallo-dependent phosphatases"/>
    <property type="match status" value="1"/>
</dbReference>
<sequence length="375" mass="42165">MKLRLSFYLLFAITTVLLVLLITVNPNPGANGSSEKVSRTHSEKNSSFHHKDFQSTIQLSAIGDILIHSRVYDDAKQKNGGYDFTPMISEVKPLLEKADFTMANQETMVGGTEIGLSTYPSFNSPFEVADGFQEAGIDLVTIANNHTLDRGEKAIMSALNYYDKIKMPYVGSYKNNNDAQTPRVINKNGIRLGFLAYTYGTNGIPVPEGKPYLVDLIDKEKMKEDIHKIKQRSDVLIVSMHWGLEYQRLPNDEQKDLAQFLADQGVHVVIGHHPHVLQPMEWVSGKNGHEAFVIYSLGNFLSGQEGTFKEIGGILSLDIQKTTNKKGTNIQILNPEVNPTIVKSNQQQNYRVHSLENVNEKQNEEMIQHMNQFID</sequence>
<dbReference type="InterPro" id="IPR052169">
    <property type="entry name" value="CW_Biosynth-Accessory"/>
</dbReference>
<dbReference type="InterPro" id="IPR029052">
    <property type="entry name" value="Metallo-depent_PP-like"/>
</dbReference>
<evidence type="ECO:0000313" key="5">
    <source>
        <dbReference type="EMBL" id="MBD1379350.1"/>
    </source>
</evidence>
<evidence type="ECO:0000256" key="1">
    <source>
        <dbReference type="ARBA" id="ARBA00005662"/>
    </source>
</evidence>
<evidence type="ECO:0000313" key="6">
    <source>
        <dbReference type="Proteomes" id="UP000626844"/>
    </source>
</evidence>
<comment type="caution">
    <text evidence="5">The sequence shown here is derived from an EMBL/GenBank/DDBJ whole genome shotgun (WGS) entry which is preliminary data.</text>
</comment>
<feature type="region of interest" description="Disordered" evidence="3">
    <location>
        <begin position="30"/>
        <end position="49"/>
    </location>
</feature>
<dbReference type="Pfam" id="PF09587">
    <property type="entry name" value="PGA_cap"/>
    <property type="match status" value="1"/>
</dbReference>
<name>A0A926NEH0_9BACI</name>
<keyword evidence="6" id="KW-1185">Reference proteome</keyword>
<reference evidence="5" key="1">
    <citation type="submission" date="2020-09" db="EMBL/GenBank/DDBJ databases">
        <title>A novel bacterium of genus Bacillus, isolated from South China Sea.</title>
        <authorList>
            <person name="Huang H."/>
            <person name="Mo K."/>
            <person name="Hu Y."/>
        </authorList>
    </citation>
    <scope>NUCLEOTIDE SEQUENCE</scope>
    <source>
        <strain evidence="5">IB182487</strain>
    </source>
</reference>
<accession>A0A926NEH0</accession>
<evidence type="ECO:0000256" key="2">
    <source>
        <dbReference type="SAM" id="Coils"/>
    </source>
</evidence>
<dbReference type="CDD" id="cd07381">
    <property type="entry name" value="MPP_CapA"/>
    <property type="match status" value="1"/>
</dbReference>
<dbReference type="Gene3D" id="3.60.21.10">
    <property type="match status" value="1"/>
</dbReference>
<feature type="coiled-coil region" evidence="2">
    <location>
        <begin position="345"/>
        <end position="372"/>
    </location>
</feature>